<evidence type="ECO:0000313" key="3">
    <source>
        <dbReference type="EMBL" id="QYC45453.1"/>
    </source>
</evidence>
<evidence type="ECO:0000313" key="4">
    <source>
        <dbReference type="Proteomes" id="UP000824681"/>
    </source>
</evidence>
<accession>A0ABX8UCH7</accession>
<protein>
    <recommendedName>
        <fullName evidence="2">Thoeris protein ThsA Macro domain-containing protein</fullName>
    </recommendedName>
</protein>
<gene>
    <name evidence="3" type="ORF">Nocox_39530</name>
</gene>
<evidence type="ECO:0000259" key="2">
    <source>
        <dbReference type="Pfam" id="PF20016"/>
    </source>
</evidence>
<feature type="transmembrane region" description="Helical" evidence="1">
    <location>
        <begin position="45"/>
        <end position="61"/>
    </location>
</feature>
<feature type="transmembrane region" description="Helical" evidence="1">
    <location>
        <begin position="21"/>
        <end position="39"/>
    </location>
</feature>
<name>A0ABX8UCH7_9ACTN</name>
<dbReference type="EMBL" id="CP068985">
    <property type="protein sequence ID" value="QYC45453.1"/>
    <property type="molecule type" value="Genomic_DNA"/>
</dbReference>
<proteinExistence type="predicted"/>
<dbReference type="Pfam" id="PF20016">
    <property type="entry name" value="ThsA_Macro"/>
    <property type="match status" value="1"/>
</dbReference>
<keyword evidence="1" id="KW-0472">Membrane</keyword>
<dbReference type="InterPro" id="IPR045535">
    <property type="entry name" value="ThsA_Macro"/>
</dbReference>
<keyword evidence="1" id="KW-0812">Transmembrane</keyword>
<dbReference type="Proteomes" id="UP000824681">
    <property type="component" value="Chromosome"/>
</dbReference>
<sequence length="255" mass="27029">MTARPDQPFRTPGGRARLARRFFLAFGVVSVVLVVALAYGVPFGPLWVALAVAGCLAWALIRDRPRPEAVRRVAGATVVVRAGDLLAEPGELVVGCGDTFDLDAGSLGPAYDGGPERLEEELDLALATRVPTSVESREAKPEGRLRRYPIGTVAVLGGGGRRVHCLACTRMGAAPSLDDLWTALGRLWTAVRDSGAERVAVPLLGAELPIGRDVLVRLIVLSFEAQAQVAPVCRELVVVVPPGENLDLPDLGTNF</sequence>
<organism evidence="3 4">
    <name type="scientific">Nonomuraea coxensis DSM 45129</name>
    <dbReference type="NCBI Taxonomy" id="1122611"/>
    <lineage>
        <taxon>Bacteria</taxon>
        <taxon>Bacillati</taxon>
        <taxon>Actinomycetota</taxon>
        <taxon>Actinomycetes</taxon>
        <taxon>Streptosporangiales</taxon>
        <taxon>Streptosporangiaceae</taxon>
        <taxon>Nonomuraea</taxon>
    </lineage>
</organism>
<reference evidence="3 4" key="1">
    <citation type="journal article" date="2021" name="ACS Chem. Biol.">
        <title>Genomic-Led Discovery of a Novel Glycopeptide Antibiotic by Nonomuraea coxensis DSM 45129.</title>
        <authorList>
            <person name="Yushchuk O."/>
            <person name="Vior N.M."/>
            <person name="Andreo-Vidal A."/>
            <person name="Berini F."/>
            <person name="Ruckert C."/>
            <person name="Busche T."/>
            <person name="Binda E."/>
            <person name="Kalinowski J."/>
            <person name="Truman A.W."/>
            <person name="Marinelli F."/>
        </authorList>
    </citation>
    <scope>NUCLEOTIDE SEQUENCE [LARGE SCALE GENOMIC DNA]</scope>
    <source>
        <strain evidence="3 4">DSM 45129</strain>
    </source>
</reference>
<dbReference type="RefSeq" id="WP_020544249.1">
    <property type="nucleotide sequence ID" value="NZ_CP068985.1"/>
</dbReference>
<feature type="domain" description="Thoeris protein ThsA Macro" evidence="2">
    <location>
        <begin position="78"/>
        <end position="240"/>
    </location>
</feature>
<evidence type="ECO:0000256" key="1">
    <source>
        <dbReference type="SAM" id="Phobius"/>
    </source>
</evidence>
<keyword evidence="1" id="KW-1133">Transmembrane helix</keyword>
<keyword evidence="4" id="KW-1185">Reference proteome</keyword>